<dbReference type="InParanoid" id="K5W8E9"/>
<dbReference type="FunCoup" id="K5W8E9">
    <property type="interactions" value="58"/>
</dbReference>
<organism evidence="7 8">
    <name type="scientific">Phanerochaete carnosa (strain HHB-10118-sp)</name>
    <name type="common">White-rot fungus</name>
    <name type="synonym">Peniophora carnosa</name>
    <dbReference type="NCBI Taxonomy" id="650164"/>
    <lineage>
        <taxon>Eukaryota</taxon>
        <taxon>Fungi</taxon>
        <taxon>Dikarya</taxon>
        <taxon>Basidiomycota</taxon>
        <taxon>Agaricomycotina</taxon>
        <taxon>Agaricomycetes</taxon>
        <taxon>Polyporales</taxon>
        <taxon>Phanerochaetaceae</taxon>
        <taxon>Phanerochaete</taxon>
    </lineage>
</organism>
<dbReference type="PANTHER" id="PTHR13510">
    <property type="entry name" value="FYVE-FINGER-CONTAINING RAB5 EFFECTOR PROTEIN RABENOSYN-5-RELATED"/>
    <property type="match status" value="1"/>
</dbReference>
<dbReference type="OrthoDB" id="166134at2759"/>
<dbReference type="SMART" id="SM00064">
    <property type="entry name" value="FYVE"/>
    <property type="match status" value="1"/>
</dbReference>
<evidence type="ECO:0000259" key="6">
    <source>
        <dbReference type="PROSITE" id="PS50178"/>
    </source>
</evidence>
<dbReference type="Gene3D" id="3.30.40.10">
    <property type="entry name" value="Zinc/RING finger domain, C3HC4 (zinc finger)"/>
    <property type="match status" value="1"/>
</dbReference>
<gene>
    <name evidence="7" type="ORF">PHACADRAFT_256089</name>
</gene>
<dbReference type="RefSeq" id="XP_007395780.1">
    <property type="nucleotide sequence ID" value="XM_007395718.1"/>
</dbReference>
<dbReference type="InterPro" id="IPR017455">
    <property type="entry name" value="Znf_FYVE-rel"/>
</dbReference>
<dbReference type="Pfam" id="PF11464">
    <property type="entry name" value="Rbsn"/>
    <property type="match status" value="1"/>
</dbReference>
<evidence type="ECO:0000256" key="5">
    <source>
        <dbReference type="SAM" id="MobiDB-lite"/>
    </source>
</evidence>
<dbReference type="SUPFAM" id="SSF57903">
    <property type="entry name" value="FYVE/PHD zinc finger"/>
    <property type="match status" value="1"/>
</dbReference>
<dbReference type="Pfam" id="PF01363">
    <property type="entry name" value="FYVE"/>
    <property type="match status" value="1"/>
</dbReference>
<reference evidence="7 8" key="1">
    <citation type="journal article" date="2012" name="BMC Genomics">
        <title>Comparative genomics of the white-rot fungi, Phanerochaete carnosa and P. chrysosporium, to elucidate the genetic basis of the distinct wood types they colonize.</title>
        <authorList>
            <person name="Suzuki H."/>
            <person name="MacDonald J."/>
            <person name="Syed K."/>
            <person name="Salamov A."/>
            <person name="Hori C."/>
            <person name="Aerts A."/>
            <person name="Henrissat B."/>
            <person name="Wiebenga A."/>
            <person name="vanKuyk P.A."/>
            <person name="Barry K."/>
            <person name="Lindquist E."/>
            <person name="LaButti K."/>
            <person name="Lapidus A."/>
            <person name="Lucas S."/>
            <person name="Coutinho P."/>
            <person name="Gong Y."/>
            <person name="Samejima M."/>
            <person name="Mahadevan R."/>
            <person name="Abou-Zaid M."/>
            <person name="de Vries R.P."/>
            <person name="Igarashi K."/>
            <person name="Yadav J.S."/>
            <person name="Grigoriev I.V."/>
            <person name="Master E.R."/>
        </authorList>
    </citation>
    <scope>NUCLEOTIDE SEQUENCE [LARGE SCALE GENOMIC DNA]</scope>
    <source>
        <strain evidence="7 8">HHB-10118-sp</strain>
    </source>
</reference>
<dbReference type="GO" id="GO:0008270">
    <property type="term" value="F:zinc ion binding"/>
    <property type="evidence" value="ECO:0007669"/>
    <property type="project" value="UniProtKB-KW"/>
</dbReference>
<feature type="region of interest" description="Disordered" evidence="5">
    <location>
        <begin position="1"/>
        <end position="35"/>
    </location>
</feature>
<evidence type="ECO:0000256" key="1">
    <source>
        <dbReference type="ARBA" id="ARBA00022723"/>
    </source>
</evidence>
<dbReference type="InterPro" id="IPR052727">
    <property type="entry name" value="Rab4/Rab5_effector"/>
</dbReference>
<proteinExistence type="predicted"/>
<feature type="compositionally biased region" description="Low complexity" evidence="5">
    <location>
        <begin position="133"/>
        <end position="175"/>
    </location>
</feature>
<dbReference type="InterPro" id="IPR011011">
    <property type="entry name" value="Znf_FYVE_PHD"/>
</dbReference>
<keyword evidence="8" id="KW-1185">Reference proteome</keyword>
<feature type="domain" description="FYVE-type" evidence="6">
    <location>
        <begin position="505"/>
        <end position="610"/>
    </location>
</feature>
<keyword evidence="3" id="KW-0862">Zinc</keyword>
<feature type="region of interest" description="Disordered" evidence="5">
    <location>
        <begin position="726"/>
        <end position="748"/>
    </location>
</feature>
<dbReference type="Proteomes" id="UP000008370">
    <property type="component" value="Unassembled WGS sequence"/>
</dbReference>
<dbReference type="GeneID" id="18916482"/>
<dbReference type="InterPro" id="IPR021565">
    <property type="entry name" value="Rbsn_Rab-bd"/>
</dbReference>
<dbReference type="InterPro" id="IPR013083">
    <property type="entry name" value="Znf_RING/FYVE/PHD"/>
</dbReference>
<evidence type="ECO:0000256" key="4">
    <source>
        <dbReference type="PROSITE-ProRule" id="PRU00091"/>
    </source>
</evidence>
<dbReference type="AlphaFoldDB" id="K5W8E9"/>
<dbReference type="InterPro" id="IPR000306">
    <property type="entry name" value="Znf_FYVE"/>
</dbReference>
<dbReference type="EMBL" id="JH930472">
    <property type="protein sequence ID" value="EKM55455.1"/>
    <property type="molecule type" value="Genomic_DNA"/>
</dbReference>
<keyword evidence="2 4" id="KW-0863">Zinc-finger</keyword>
<feature type="compositionally biased region" description="Low complexity" evidence="5">
    <location>
        <begin position="186"/>
        <end position="206"/>
    </location>
</feature>
<dbReference type="PROSITE" id="PS50178">
    <property type="entry name" value="ZF_FYVE"/>
    <property type="match status" value="1"/>
</dbReference>
<feature type="compositionally biased region" description="Low complexity" evidence="5">
    <location>
        <begin position="333"/>
        <end position="347"/>
    </location>
</feature>
<keyword evidence="1" id="KW-0479">Metal-binding</keyword>
<dbReference type="STRING" id="650164.K5W8E9"/>
<feature type="compositionally biased region" description="Polar residues" evidence="5">
    <location>
        <begin position="237"/>
        <end position="265"/>
    </location>
</feature>
<dbReference type="InterPro" id="IPR036531">
    <property type="entry name" value="Rbsn_Rab-bd_sf"/>
</dbReference>
<dbReference type="KEGG" id="pco:PHACADRAFT_256089"/>
<evidence type="ECO:0000256" key="2">
    <source>
        <dbReference type="ARBA" id="ARBA00022771"/>
    </source>
</evidence>
<feature type="region of interest" description="Disordered" evidence="5">
    <location>
        <begin position="574"/>
        <end position="596"/>
    </location>
</feature>
<feature type="compositionally biased region" description="Basic and acidic residues" evidence="5">
    <location>
        <begin position="586"/>
        <end position="596"/>
    </location>
</feature>
<feature type="compositionally biased region" description="Polar residues" evidence="5">
    <location>
        <begin position="176"/>
        <end position="185"/>
    </location>
</feature>
<accession>K5W8E9</accession>
<sequence>MQAQPNVPYQAYKPRRHHRNVSAQNNDTKGTVHASRPQTTYSQINGNGMAHGHNLSEPIVPLQRDFLNHSEKEVNGKEMDGSMVAPDNLLMDQTRRTVSMSNAVPPFETSIDTPPTAGPELVHIPQVAPKLPSSPSSDDGGTSGSSSGSAQSTPLSTSPSTRPPSAVSPTVTSESQNAPGPTSTQPEESPVASASSLSSSTAPAQPEASANVSPRPALGSVSSSRKGSTFRRIPLRQASSKSAASSPLRPQSTHSHTPSNLSQSIRVLDPTPARPRETVNRVASPLVAPQPTTSERALPPLPNLELPGPSTFQTQQTYRPYTPAHAQRTASVSNPTTASPTAVSPPAHFSKTPILPTVSPSPPTSSVAPGSGRVTPGSRVRTPAPYRPGFQPKGVYRPRTDEFLEARKRNGDKDRVEQTRLERRLEKLINLHFPHPDLMDKHKGQANGRPQAVQNRRASSFFDIDITSLKGKSAGDLWKGVVQAQVGGKNDIRAAEQAITPWEDDASVSQCPLCQASFHPLTNRKHHCRLCGRIICSLPPRFPQRPQPCSLLFVADPTTGQIEEVGEGVHYGVRRRTTSTQSPKGKGRDDAPNVNDEDKFLRGVRICRDCKPVLLRQQYMNEAHTVPLFIRLYEAFISIEKEITEILPRFQELMLSLNNDERPSPEALAARKRLLETFAQYDAIAKRIRKIPCKGDPGSSQDRVQQAIVTRANLFLQKNMFPLQALPKPGSKVASPTPSPPAEPQESARIAVDPDSEVARILQPLLEQEALLESFVEEAKAQRKFEDTQTLKANLNEIRAEIDRVLARAEGGLSEGRPMSGNRTKT</sequence>
<evidence type="ECO:0000313" key="7">
    <source>
        <dbReference type="EMBL" id="EKM55455.1"/>
    </source>
</evidence>
<dbReference type="HOGENOM" id="CLU_015191_0_0_1"/>
<evidence type="ECO:0000256" key="3">
    <source>
        <dbReference type="ARBA" id="ARBA00022833"/>
    </source>
</evidence>
<dbReference type="Gene3D" id="4.10.860.20">
    <property type="entry name" value="Rabenosyn, Rab binding domain"/>
    <property type="match status" value="1"/>
</dbReference>
<protein>
    <recommendedName>
        <fullName evidence="6">FYVE-type domain-containing protein</fullName>
    </recommendedName>
</protein>
<feature type="compositionally biased region" description="Polar residues" evidence="5">
    <location>
        <begin position="310"/>
        <end position="319"/>
    </location>
</feature>
<name>K5W8E9_PHACS</name>
<dbReference type="SUPFAM" id="SSF140125">
    <property type="entry name" value="Rabenosyn-5 Rab-binding domain-like"/>
    <property type="match status" value="1"/>
</dbReference>
<evidence type="ECO:0000313" key="8">
    <source>
        <dbReference type="Proteomes" id="UP000008370"/>
    </source>
</evidence>
<dbReference type="CDD" id="cd15737">
    <property type="entry name" value="FYVE2_Vac1p_like"/>
    <property type="match status" value="1"/>
</dbReference>
<dbReference type="PANTHER" id="PTHR13510:SF44">
    <property type="entry name" value="RABENOSYN-5"/>
    <property type="match status" value="1"/>
</dbReference>
<feature type="region of interest" description="Disordered" evidence="5">
    <location>
        <begin position="127"/>
        <end position="396"/>
    </location>
</feature>